<dbReference type="Pfam" id="PF13573">
    <property type="entry name" value="SprB"/>
    <property type="match status" value="2"/>
</dbReference>
<dbReference type="Pfam" id="PF13585">
    <property type="entry name" value="CHU_C"/>
    <property type="match status" value="1"/>
</dbReference>
<dbReference type="Proteomes" id="UP000316008">
    <property type="component" value="Unassembled WGS sequence"/>
</dbReference>
<dbReference type="AlphaFoldDB" id="A0A556MR41"/>
<name>A0A556MR41_9FLAO</name>
<accession>A0A556MR41</accession>
<keyword evidence="1" id="KW-0732">Signal</keyword>
<reference evidence="2 3" key="1">
    <citation type="submission" date="2019-07" db="EMBL/GenBank/DDBJ databases">
        <authorList>
            <person name="Huq M.A."/>
        </authorList>
    </citation>
    <scope>NUCLEOTIDE SEQUENCE [LARGE SCALE GENOMIC DNA]</scope>
    <source>
        <strain evidence="2 3">MAH-3</strain>
    </source>
</reference>
<dbReference type="Gene3D" id="2.60.40.740">
    <property type="match status" value="2"/>
</dbReference>
<dbReference type="RefSeq" id="WP_144333345.1">
    <property type="nucleotide sequence ID" value="NZ_VLPL01000005.1"/>
</dbReference>
<comment type="caution">
    <text evidence="2">The sequence shown here is derived from an EMBL/GenBank/DDBJ whole genome shotgun (WGS) entry which is preliminary data.</text>
</comment>
<dbReference type="InterPro" id="IPR026341">
    <property type="entry name" value="T9SS_type_B"/>
</dbReference>
<evidence type="ECO:0000256" key="1">
    <source>
        <dbReference type="SAM" id="SignalP"/>
    </source>
</evidence>
<feature type="chain" id="PRO_5021720169" evidence="1">
    <location>
        <begin position="21"/>
        <end position="686"/>
    </location>
</feature>
<evidence type="ECO:0000313" key="3">
    <source>
        <dbReference type="Proteomes" id="UP000316008"/>
    </source>
</evidence>
<proteinExistence type="predicted"/>
<protein>
    <submittedName>
        <fullName evidence="2">T9SS type B sorting domain-containing protein</fullName>
    </submittedName>
</protein>
<sequence length="686" mass="70807">MRALHVLFCFLFAGILQANAQMLIVNEVSQGSGTQEYVEFIVAGTPSCQTPAPCADLRGVVIDDNNGTFASGSGVGIAAGAVRFANNAFWSCIPQGTLIVVYNDNDRNGAIPPDDLSMSDGNCRLIVPISSSLFEGQSTSPNSSNTAYPPNGSWIAGAGNWSQVAMANGGDSFLIMANITASPYHAVSWGSNNAATFIYFSGSASGKVFSLTGNNPLTQGNWTSGNVGTDETPGNPNSTANSAWIASMNPQCGVSSGGLQATASATPTGCGPSCNGTANVTISGGSAPYTILWSNGTTTANISNLCAGIYTVQVTDNGGCSISAQATVTNGASSINVSVSSSNETCAGACDGSLTGTPSGGTAPYSYLWSDNSTLTTISNKCPGTYSVTVTDQNGCSGTASGTIAAGSPIPDATIQTTGPFSTTDSPIQFVANSTGGTWSSDCGTCISASGLFNPANAGAGTYQVCYSVGSGACTDQDCKTIAVTGCTPQTTSESHSMCPGDTYTFNGQTLTDAGAYPVVFTGQNGCDSTHTLNLSIFTVTPTSQTLTPCQGDSVLIEGTWYYESDNAVIAVTDGNGCPTTHTTQIIFEDCSIEDYAVFIPNVFTPNNDNINDFFAISIMGGYLTEGFIINRWGNIVKEFHPDDLKWDGKTNQGQFVPDGVYTYVFIVSDNNGGKTRYHGFVTMIR</sequence>
<dbReference type="InterPro" id="IPR025667">
    <property type="entry name" value="SprB_repeat"/>
</dbReference>
<feature type="signal peptide" evidence="1">
    <location>
        <begin position="1"/>
        <end position="20"/>
    </location>
</feature>
<dbReference type="NCBIfam" id="TIGR04131">
    <property type="entry name" value="Bac_Flav_CTERM"/>
    <property type="match status" value="1"/>
</dbReference>
<keyword evidence="3" id="KW-1185">Reference proteome</keyword>
<organism evidence="2 3">
    <name type="scientific">Fluviicola chungangensis</name>
    <dbReference type="NCBI Taxonomy" id="2597671"/>
    <lineage>
        <taxon>Bacteria</taxon>
        <taxon>Pseudomonadati</taxon>
        <taxon>Bacteroidota</taxon>
        <taxon>Flavobacteriia</taxon>
        <taxon>Flavobacteriales</taxon>
        <taxon>Crocinitomicaceae</taxon>
        <taxon>Fluviicola</taxon>
    </lineage>
</organism>
<dbReference type="OrthoDB" id="1652165at2"/>
<dbReference type="EMBL" id="VLPL01000005">
    <property type="protein sequence ID" value="TSJ42390.1"/>
    <property type="molecule type" value="Genomic_DNA"/>
</dbReference>
<dbReference type="Gene3D" id="2.60.40.4070">
    <property type="match status" value="1"/>
</dbReference>
<evidence type="ECO:0000313" key="2">
    <source>
        <dbReference type="EMBL" id="TSJ42390.1"/>
    </source>
</evidence>
<gene>
    <name evidence="2" type="ORF">FO442_11525</name>
</gene>